<gene>
    <name evidence="1" type="ORF">EKN56_03075</name>
</gene>
<keyword evidence="2" id="KW-1185">Reference proteome</keyword>
<dbReference type="OrthoDB" id="9888518at2"/>
<reference evidence="1 2" key="1">
    <citation type="submission" date="2019-03" db="EMBL/GenBank/DDBJ databases">
        <title>Pragia sp. nov. isolated from the gut tract of Carduelis flavirostris.</title>
        <authorList>
            <person name="Ge Y."/>
        </authorList>
    </citation>
    <scope>NUCLEOTIDE SEQUENCE [LARGE SCALE GENOMIC DNA]</scope>
    <source>
        <strain evidence="1 2">CF-458</strain>
    </source>
</reference>
<dbReference type="Proteomes" id="UP000293154">
    <property type="component" value="Chromosome"/>
</dbReference>
<name>A0A411WHB7_9GAMM</name>
<organism evidence="1 2">
    <name type="scientific">Limnobaculum zhutongyuii</name>
    <dbReference type="NCBI Taxonomy" id="2498113"/>
    <lineage>
        <taxon>Bacteria</taxon>
        <taxon>Pseudomonadati</taxon>
        <taxon>Pseudomonadota</taxon>
        <taxon>Gammaproteobacteria</taxon>
        <taxon>Enterobacterales</taxon>
        <taxon>Budviciaceae</taxon>
        <taxon>Limnobaculum</taxon>
    </lineage>
</organism>
<evidence type="ECO:0000313" key="1">
    <source>
        <dbReference type="EMBL" id="QBH95476.1"/>
    </source>
</evidence>
<dbReference type="RefSeq" id="WP_130590467.1">
    <property type="nucleotide sequence ID" value="NZ_CP034752.1"/>
</dbReference>
<evidence type="ECO:0000313" key="2">
    <source>
        <dbReference type="Proteomes" id="UP000293154"/>
    </source>
</evidence>
<dbReference type="KEGG" id="prag:EKN56_03075"/>
<accession>A0A411WHB7</accession>
<sequence>MSKAKKSKRLTSRSTATELEELRSISAQLNRIENRIDAIHPASVKSGAIAGAVAGGMSGGLVYAAIEIIKTILKV</sequence>
<dbReference type="AlphaFoldDB" id="A0A411WHB7"/>
<protein>
    <submittedName>
        <fullName evidence="1">Uncharacterized protein</fullName>
    </submittedName>
</protein>
<dbReference type="EMBL" id="CP034752">
    <property type="protein sequence ID" value="QBH95476.1"/>
    <property type="molecule type" value="Genomic_DNA"/>
</dbReference>
<proteinExistence type="predicted"/>